<sequence>MISERDVRAKDQQEKGKMMVSFREDKNIMHSPPTSLNNESTIITPPQKSSNQLNQLPPTSPSRKNHLNISTSINNSSPSPSNASQQFLVIQQQQKLKEKDLSLKTNSPLLGSSIITFDELMEFIKKIVALSDTIKETKLKKNGSIIHVRLLNIEDEIIHWGKELIKQSNDKQIGKALQLLYQHLTKVFSLLSKIQRCKWFIDMRFSKKAKKLTEELDNVTTILGVSITYFKAQSAYSNVHKLGIVSGYPDIDIFDMDDKNNLALAADRFYIGHGVTQNFEMAFRLYLHAARLGEARSQYVVGTMLIEGVGVEKDTRQGVKWTLKSAAQDYPDSLNQMGIFYEKGFVVEENPTFAAKFYLRATHMAHLDGMTNYASLLLHGNGVEKNEQKAAWLLRKACERNYAKAQNELGVMFYKGLGIEENPDKAVELFTLSADRGNVYALNNLGIAYEEGKGVVRDYAKATLCYEKSSKLGNINALNNLGYIKLLQKQYDEALELLHQAADRGSIDAMYNIGNVYRIGLGVNAEPSLSLKFLYRAANLGHHKAQKLVGDILYSGVGEAIPSNRKEAASFYYKAALNGDADACNNLGIMYEDGSSGVEKDEEKAVLWFRKASNLGSDNGMFNLAAIYERRNKKEEATTLLRKASMLGNIKARERVGPVAEII</sequence>
<dbReference type="RefSeq" id="XP_002671322.1">
    <property type="nucleotide sequence ID" value="XM_002671276.1"/>
</dbReference>
<dbReference type="GeneID" id="8853957"/>
<dbReference type="SMART" id="SM00028">
    <property type="entry name" value="TPR"/>
    <property type="match status" value="2"/>
</dbReference>
<dbReference type="AlphaFoldDB" id="D2VX77"/>
<dbReference type="SMART" id="SM00671">
    <property type="entry name" value="SEL1"/>
    <property type="match status" value="11"/>
</dbReference>
<dbReference type="PANTHER" id="PTHR43628">
    <property type="entry name" value="ACTIVATOR OF C KINASE PROTEIN 1-RELATED"/>
    <property type="match status" value="1"/>
</dbReference>
<organism evidence="3">
    <name type="scientific">Naegleria gruberi</name>
    <name type="common">Amoeba</name>
    <dbReference type="NCBI Taxonomy" id="5762"/>
    <lineage>
        <taxon>Eukaryota</taxon>
        <taxon>Discoba</taxon>
        <taxon>Heterolobosea</taxon>
        <taxon>Tetramitia</taxon>
        <taxon>Eutetramitia</taxon>
        <taxon>Vahlkampfiidae</taxon>
        <taxon>Naegleria</taxon>
    </lineage>
</organism>
<dbReference type="STRING" id="5762.D2VX77"/>
<dbReference type="Pfam" id="PF13374">
    <property type="entry name" value="TPR_10"/>
    <property type="match status" value="1"/>
</dbReference>
<keyword evidence="3" id="KW-1185">Reference proteome</keyword>
<dbReference type="OrthoDB" id="2384430at2759"/>
<dbReference type="Proteomes" id="UP000006671">
    <property type="component" value="Unassembled WGS sequence"/>
</dbReference>
<gene>
    <name evidence="2" type="ORF">NAEGRDRAFT_73647</name>
</gene>
<proteinExistence type="predicted"/>
<dbReference type="InParanoid" id="D2VX77"/>
<dbReference type="KEGG" id="ngr:NAEGRDRAFT_73647"/>
<dbReference type="eggNOG" id="KOG1550">
    <property type="taxonomic scope" value="Eukaryota"/>
</dbReference>
<dbReference type="InterPro" id="IPR019734">
    <property type="entry name" value="TPR_rpt"/>
</dbReference>
<feature type="compositionally biased region" description="Basic and acidic residues" evidence="1">
    <location>
        <begin position="1"/>
        <end position="28"/>
    </location>
</feature>
<dbReference type="SUPFAM" id="SSF81901">
    <property type="entry name" value="HCP-like"/>
    <property type="match status" value="3"/>
</dbReference>
<dbReference type="EMBL" id="GG738906">
    <property type="protein sequence ID" value="EFC38578.1"/>
    <property type="molecule type" value="Genomic_DNA"/>
</dbReference>
<evidence type="ECO:0000313" key="3">
    <source>
        <dbReference type="Proteomes" id="UP000006671"/>
    </source>
</evidence>
<evidence type="ECO:0000313" key="2">
    <source>
        <dbReference type="EMBL" id="EFC38578.1"/>
    </source>
</evidence>
<feature type="region of interest" description="Disordered" evidence="1">
    <location>
        <begin position="1"/>
        <end position="84"/>
    </location>
</feature>
<dbReference type="VEuPathDB" id="AmoebaDB:NAEGRDRAFT_73647"/>
<dbReference type="Pfam" id="PF08238">
    <property type="entry name" value="Sel1"/>
    <property type="match status" value="9"/>
</dbReference>
<feature type="compositionally biased region" description="Polar residues" evidence="1">
    <location>
        <begin position="32"/>
        <end position="57"/>
    </location>
</feature>
<feature type="compositionally biased region" description="Low complexity" evidence="1">
    <location>
        <begin position="68"/>
        <end position="84"/>
    </location>
</feature>
<name>D2VX77_NAEGR</name>
<evidence type="ECO:0000256" key="1">
    <source>
        <dbReference type="SAM" id="MobiDB-lite"/>
    </source>
</evidence>
<dbReference type="OMA" id="YPDIDIF"/>
<reference evidence="2 3" key="1">
    <citation type="journal article" date="2010" name="Cell">
        <title>The genome of Naegleria gruberi illuminates early eukaryotic versatility.</title>
        <authorList>
            <person name="Fritz-Laylin L.K."/>
            <person name="Prochnik S.E."/>
            <person name="Ginger M.L."/>
            <person name="Dacks J.B."/>
            <person name="Carpenter M.L."/>
            <person name="Field M.C."/>
            <person name="Kuo A."/>
            <person name="Paredez A."/>
            <person name="Chapman J."/>
            <person name="Pham J."/>
            <person name="Shu S."/>
            <person name="Neupane R."/>
            <person name="Cipriano M."/>
            <person name="Mancuso J."/>
            <person name="Tu H."/>
            <person name="Salamov A."/>
            <person name="Lindquist E."/>
            <person name="Shapiro H."/>
            <person name="Lucas S."/>
            <person name="Grigoriev I.V."/>
            <person name="Cande W.Z."/>
            <person name="Fulton C."/>
            <person name="Rokhsar D.S."/>
            <person name="Dawson S.C."/>
        </authorList>
    </citation>
    <scope>NUCLEOTIDE SEQUENCE [LARGE SCALE GENOMIC DNA]</scope>
    <source>
        <strain evidence="2 3">NEG-M</strain>
    </source>
</reference>
<accession>D2VX77</accession>
<dbReference type="InterPro" id="IPR052945">
    <property type="entry name" value="Mitotic_Regulator"/>
</dbReference>
<protein>
    <submittedName>
        <fullName evidence="2">Predicted protein</fullName>
    </submittedName>
</protein>
<dbReference type="InterPro" id="IPR006597">
    <property type="entry name" value="Sel1-like"/>
</dbReference>
<dbReference type="PANTHER" id="PTHR43628:SF1">
    <property type="entry name" value="CHITIN SYNTHASE REGULATORY FACTOR 2-RELATED"/>
    <property type="match status" value="1"/>
</dbReference>
<dbReference type="InterPro" id="IPR011990">
    <property type="entry name" value="TPR-like_helical_dom_sf"/>
</dbReference>
<dbReference type="Gene3D" id="1.25.40.10">
    <property type="entry name" value="Tetratricopeptide repeat domain"/>
    <property type="match status" value="2"/>
</dbReference>